<feature type="compositionally biased region" description="Basic residues" evidence="1">
    <location>
        <begin position="47"/>
        <end position="71"/>
    </location>
</feature>
<evidence type="ECO:0000313" key="2">
    <source>
        <dbReference type="EMBL" id="CAA9519444.1"/>
    </source>
</evidence>
<feature type="non-terminal residue" evidence="2">
    <location>
        <position position="1"/>
    </location>
</feature>
<feature type="compositionally biased region" description="Basic residues" evidence="1">
    <location>
        <begin position="1"/>
        <end position="10"/>
    </location>
</feature>
<feature type="non-terminal residue" evidence="2">
    <location>
        <position position="106"/>
    </location>
</feature>
<accession>A0A6J4TD19</accession>
<feature type="compositionally biased region" description="Basic residues" evidence="1">
    <location>
        <begin position="84"/>
        <end position="106"/>
    </location>
</feature>
<gene>
    <name evidence="2" type="ORF">AVDCRST_MAG79-106</name>
</gene>
<protein>
    <submittedName>
        <fullName evidence="2">Uncharacterized protein</fullName>
    </submittedName>
</protein>
<organism evidence="2">
    <name type="scientific">uncultured Thermoleophilia bacterium</name>
    <dbReference type="NCBI Taxonomy" id="1497501"/>
    <lineage>
        <taxon>Bacteria</taxon>
        <taxon>Bacillati</taxon>
        <taxon>Actinomycetota</taxon>
        <taxon>Thermoleophilia</taxon>
        <taxon>environmental samples</taxon>
    </lineage>
</organism>
<dbReference type="AlphaFoldDB" id="A0A6J4TD19"/>
<dbReference type="EMBL" id="CADCWC010000017">
    <property type="protein sequence ID" value="CAA9519444.1"/>
    <property type="molecule type" value="Genomic_DNA"/>
</dbReference>
<feature type="region of interest" description="Disordered" evidence="1">
    <location>
        <begin position="1"/>
        <end position="106"/>
    </location>
</feature>
<name>A0A6J4TD19_9ACTN</name>
<sequence length="106" mass="11976">PARRPPRAGGRRGDLAPVHAAPLPPRRDRPAARADPHLPGAALPERRPRHRPGRRHHRRGRLGRRRDHGRRARPEPDDGQLAARHLRLRPTRGPRGGRRSRRGGSL</sequence>
<evidence type="ECO:0000256" key="1">
    <source>
        <dbReference type="SAM" id="MobiDB-lite"/>
    </source>
</evidence>
<proteinExistence type="predicted"/>
<feature type="compositionally biased region" description="Basic and acidic residues" evidence="1">
    <location>
        <begin position="25"/>
        <end position="36"/>
    </location>
</feature>
<reference evidence="2" key="1">
    <citation type="submission" date="2020-02" db="EMBL/GenBank/DDBJ databases">
        <authorList>
            <person name="Meier V. D."/>
        </authorList>
    </citation>
    <scope>NUCLEOTIDE SEQUENCE</scope>
    <source>
        <strain evidence="2">AVDCRST_MAG79</strain>
    </source>
</reference>